<accession>A0A9N8ZH78</accession>
<reference evidence="3" key="1">
    <citation type="submission" date="2021-06" db="EMBL/GenBank/DDBJ databases">
        <authorList>
            <person name="Kallberg Y."/>
            <person name="Tangrot J."/>
            <person name="Rosling A."/>
        </authorList>
    </citation>
    <scope>NUCLEOTIDE SEQUENCE</scope>
    <source>
        <strain evidence="3">MA453B</strain>
    </source>
</reference>
<comment type="caution">
    <text evidence="3">The sequence shown here is derived from an EMBL/GenBank/DDBJ whole genome shotgun (WGS) entry which is preliminary data.</text>
</comment>
<gene>
    <name evidence="3" type="ORF">DERYTH_LOCUS2638</name>
</gene>
<keyword evidence="1" id="KW-0472">Membrane</keyword>
<sequence length="186" mass="21713">MDRQKIKDWVFNLKHEYSKLAFFIITSKALIRSVATNSNVASSIRYKSRTLPRVSRSKSGHTLSSTKAAPTTTEELKRWSWRWWKEWAIIFIVFGITGSTTVRIVRPVLTNILGIEGGFIDGPWTYRISYLCVTIPLYSLILFIVGTIFRRQAYFKKIVFRMYGRFIPERLIKRIRGGRNNDNNIV</sequence>
<evidence type="ECO:0000259" key="2">
    <source>
        <dbReference type="Pfam" id="PF20584"/>
    </source>
</evidence>
<dbReference type="InterPro" id="IPR046714">
    <property type="entry name" value="DUF6787"/>
</dbReference>
<keyword evidence="4" id="KW-1185">Reference proteome</keyword>
<dbReference type="AlphaFoldDB" id="A0A9N8ZH78"/>
<evidence type="ECO:0000313" key="3">
    <source>
        <dbReference type="EMBL" id="CAG8495672.1"/>
    </source>
</evidence>
<protein>
    <submittedName>
        <fullName evidence="3">5120_t:CDS:1</fullName>
    </submittedName>
</protein>
<keyword evidence="1" id="KW-0812">Transmembrane</keyword>
<name>A0A9N8ZH78_9GLOM</name>
<feature type="transmembrane region" description="Helical" evidence="1">
    <location>
        <begin position="87"/>
        <end position="108"/>
    </location>
</feature>
<evidence type="ECO:0000256" key="1">
    <source>
        <dbReference type="SAM" id="Phobius"/>
    </source>
</evidence>
<dbReference type="OrthoDB" id="270912at2759"/>
<keyword evidence="1" id="KW-1133">Transmembrane helix</keyword>
<proteinExistence type="predicted"/>
<dbReference type="Proteomes" id="UP000789405">
    <property type="component" value="Unassembled WGS sequence"/>
</dbReference>
<dbReference type="Pfam" id="PF20584">
    <property type="entry name" value="DUF6787"/>
    <property type="match status" value="1"/>
</dbReference>
<evidence type="ECO:0000313" key="4">
    <source>
        <dbReference type="Proteomes" id="UP000789405"/>
    </source>
</evidence>
<dbReference type="EMBL" id="CAJVPY010000860">
    <property type="protein sequence ID" value="CAG8495672.1"/>
    <property type="molecule type" value="Genomic_DNA"/>
</dbReference>
<feature type="transmembrane region" description="Helical" evidence="1">
    <location>
        <begin position="128"/>
        <end position="149"/>
    </location>
</feature>
<organism evidence="3 4">
    <name type="scientific">Dentiscutata erythropus</name>
    <dbReference type="NCBI Taxonomy" id="1348616"/>
    <lineage>
        <taxon>Eukaryota</taxon>
        <taxon>Fungi</taxon>
        <taxon>Fungi incertae sedis</taxon>
        <taxon>Mucoromycota</taxon>
        <taxon>Glomeromycotina</taxon>
        <taxon>Glomeromycetes</taxon>
        <taxon>Diversisporales</taxon>
        <taxon>Gigasporaceae</taxon>
        <taxon>Dentiscutata</taxon>
    </lineage>
</organism>
<feature type="domain" description="DUF6787" evidence="2">
    <location>
        <begin position="89"/>
        <end position="166"/>
    </location>
</feature>